<sequence length="48" mass="5718">MVIMIWKTIKLWVKKYDAWCLSLGLTPENKRSCVPYKKEEISNDNKTD</sequence>
<dbReference type="AlphaFoldDB" id="B6ENF8"/>
<dbReference type="Proteomes" id="UP000001730">
    <property type="component" value="Chromosome 1"/>
</dbReference>
<accession>B6ENF8</accession>
<evidence type="ECO:0000313" key="2">
    <source>
        <dbReference type="Proteomes" id="UP000001730"/>
    </source>
</evidence>
<organism evidence="1 2">
    <name type="scientific">Aliivibrio salmonicida (strain LFI1238)</name>
    <name type="common">Vibrio salmonicida (strain LFI1238)</name>
    <dbReference type="NCBI Taxonomy" id="316275"/>
    <lineage>
        <taxon>Bacteria</taxon>
        <taxon>Pseudomonadati</taxon>
        <taxon>Pseudomonadota</taxon>
        <taxon>Gammaproteobacteria</taxon>
        <taxon>Vibrionales</taxon>
        <taxon>Vibrionaceae</taxon>
        <taxon>Aliivibrio</taxon>
    </lineage>
</organism>
<reference evidence="1 2" key="1">
    <citation type="journal article" date="2008" name="BMC Genomics">
        <title>The genome sequence of the fish pathogen Aliivibrio salmonicida strain LFI1238 shows extensive evidence of gene decay.</title>
        <authorList>
            <person name="Hjerde E."/>
            <person name="Lorentzen M.S."/>
            <person name="Holden M.T."/>
            <person name="Seeger K."/>
            <person name="Paulsen S."/>
            <person name="Bason N."/>
            <person name="Churcher C."/>
            <person name="Harris D."/>
            <person name="Norbertczak H."/>
            <person name="Quail M.A."/>
            <person name="Sanders S."/>
            <person name="Thurston S."/>
            <person name="Parkhill J."/>
            <person name="Willassen N.P."/>
            <person name="Thomson N.R."/>
        </authorList>
    </citation>
    <scope>NUCLEOTIDE SEQUENCE [LARGE SCALE GENOMIC DNA]</scope>
    <source>
        <strain evidence="1 2">LFI1238</strain>
    </source>
</reference>
<gene>
    <name evidence="1" type="ordered locus">VSAL_I0614</name>
</gene>
<protein>
    <submittedName>
        <fullName evidence="1">Uncharacterized protein</fullName>
    </submittedName>
</protein>
<dbReference type="KEGG" id="vsa:VSAL_I0614"/>
<dbReference type="HOGENOM" id="CLU_206292_1_0_6"/>
<name>B6ENF8_ALISL</name>
<dbReference type="EMBL" id="FM178379">
    <property type="protein sequence ID" value="CAQ78299.1"/>
    <property type="molecule type" value="Genomic_DNA"/>
</dbReference>
<evidence type="ECO:0000313" key="1">
    <source>
        <dbReference type="EMBL" id="CAQ78299.1"/>
    </source>
</evidence>
<proteinExistence type="predicted"/>
<keyword evidence="2" id="KW-1185">Reference proteome</keyword>